<reference evidence="2" key="1">
    <citation type="submission" date="2023-06" db="EMBL/GenBank/DDBJ databases">
        <authorList>
            <person name="Kurt Z."/>
        </authorList>
    </citation>
    <scope>NUCLEOTIDE SEQUENCE</scope>
</reference>
<name>A0AA86P607_9EUKA</name>
<sequence>MEISITIVESQCTVSCIGVLQYADKLSVFNLNNQPSLQTGSKALINITYEEAAKAFPDINPQQKASIMNKLINTNPTFDIIQVISAVPNPKSKKVEDDVFTPLNTQMLDFSELYQKPDIIQTQIKLQEGQFTLQIGFKYIEMIDGYFGSIQTNLVNVKSEFEQNGVKYGFQVQLTDSLKIKLSHGFSNQKLGDIKDQIAETSQKKDEFQDLRSSRINLPVNNMSKYLEFPNFSQANIESYASLQQLTQIYVNQIELFLNKKIIQEPFELFILTKKNVRCSDVIIFIPKYEIQNLNCAKVVIEIEQPLLLRAQNIKDTKDKKVEPNQFGVSKYQVQNAEQTIDGANLKFYTEVNLQKLLEPTCQHFEEYSEQPLIPFDQNLFGKMFNILPVVQNTKDKKKSDNQLSYIYTNSILGTQKLIETIKQQKLPGFDNMEKISILQQKIQQFEEQKSIQSLQSLYKTLYGLTSMPQVFNQKWFQVPSFVLTMNFSDPLNFKLINIDNSIIECTTQNEEITNQLDVSQLGDDLIRSLDERTRHFYRQLEDRYITQITPHKDDKQVLNRSVMQEQRQKTKAVIQKQFALTGIQGNIKKKHSNMITKPKITKGQNALNNDEFQGIIAAEGYADGLRRQIQPLLEKIATFGFENQTELLGKIVQVVEKVEQNLIETNELHHKVKEASPVRQQVNTGSTMRSLMTPTILAQIANQQDDEESSEDIEKIDEDFRHTAAMVSRAVQLTITGQHHYINLAFEQVMATIAKYEFTDINQLFEKFRKCDMRRLITILMYTGFRLSQPHTICSQDDDERIIKYLKSPVQFIVSALDEDYELNSPYISSESAILATAQILTDKMMIPDNGNNGKTKKQLNNLNIETLITKILEDSDDLALFYLNNHLRISKDKWKQADQKQEILSQLNKNLYKYDDIQSIFENMDMVEQRKGPETTFNTLLQTKMELQIDETGKRIKQQDLEEAQKKQIQYVLSSPPLWVITTFLFVLYENKFITAKLVDSILKSYISNTFKKHYKKFQSQIKELEQNKEENESVQVVTSDGNKQNSNQVQLLNKFQRNSLRLQQNPLCKHTSYTHLLAVQDHLVNGQVQIDHIIPSLNNFQSDDEYMNFILQSTNPEQNLKEDLILLCTHLTLAEWLTMRGETIISELVVNKIKTLIKDLPDTPLYQHEILRHHILEMRRLSQQNNFDAVLAYGDAIKEQSGLVFVRLKSFGAFNLLRAKAYHELNKDRNSMFVRLQTSEDIEKEIVRNAYAAYVNTLKTNKEYNDFLKGSTSIGDAGFFDVEFGYSLVEVMFCNLNLLSQVHQTYLPDHLKNKFMIEKLKSVQDTTQTTTTSVDFLKNTEFTPMMQPSNLLSARLDQYLENSTMGSARPLGVMTPDDFKRKKQDIKTQNIHENKDILMTTKTKQIVPDQPEKDQFKQIVSLANASKLLLDQVPGFGPSWALFSLIQLAMGNVAEARLSSSMSTLLCPQAVETWVAWCTCELYNAVNTGTGLEMIAEFLEQIEAMGLEGSNIDFIWDDIKVISKELKM</sequence>
<evidence type="ECO:0000313" key="3">
    <source>
        <dbReference type="EMBL" id="CAI9967288.1"/>
    </source>
</evidence>
<dbReference type="EMBL" id="CATOUU010000482">
    <property type="protein sequence ID" value="CAI9931341.1"/>
    <property type="molecule type" value="Genomic_DNA"/>
</dbReference>
<comment type="caution">
    <text evidence="2">The sequence shown here is derived from an EMBL/GenBank/DDBJ whole genome shotgun (WGS) entry which is preliminary data.</text>
</comment>
<dbReference type="EMBL" id="CATOUU010001019">
    <property type="protein sequence ID" value="CAI9967288.1"/>
    <property type="molecule type" value="Genomic_DNA"/>
</dbReference>
<evidence type="ECO:0000313" key="2">
    <source>
        <dbReference type="EMBL" id="CAI9931341.1"/>
    </source>
</evidence>
<keyword evidence="6" id="KW-1185">Reference proteome</keyword>
<accession>A0AA86P607</accession>
<proteinExistence type="predicted"/>
<gene>
    <name evidence="2" type="ORF">HINF_LOCUS18986</name>
    <name evidence="3" type="ORF">HINF_LOCUS54933</name>
    <name evidence="4" type="ORF">HINF_LOCUS72138</name>
    <name evidence="5" type="ORF">HINF_LOCUS72959</name>
</gene>
<reference evidence="4 6" key="2">
    <citation type="submission" date="2024-07" db="EMBL/GenBank/DDBJ databases">
        <authorList>
            <person name="Akdeniz Z."/>
        </authorList>
    </citation>
    <scope>NUCLEOTIDE SEQUENCE [LARGE SCALE GENOMIC DNA]</scope>
</reference>
<dbReference type="EMBL" id="CAXDID020000566">
    <property type="protein sequence ID" value="CAL6103424.1"/>
    <property type="molecule type" value="Genomic_DNA"/>
</dbReference>
<keyword evidence="1" id="KW-0175">Coiled coil</keyword>
<evidence type="ECO:0000313" key="5">
    <source>
        <dbReference type="EMBL" id="CAL6104805.1"/>
    </source>
</evidence>
<dbReference type="Proteomes" id="UP001642409">
    <property type="component" value="Unassembled WGS sequence"/>
</dbReference>
<organism evidence="2">
    <name type="scientific">Hexamita inflata</name>
    <dbReference type="NCBI Taxonomy" id="28002"/>
    <lineage>
        <taxon>Eukaryota</taxon>
        <taxon>Metamonada</taxon>
        <taxon>Diplomonadida</taxon>
        <taxon>Hexamitidae</taxon>
        <taxon>Hexamitinae</taxon>
        <taxon>Hexamita</taxon>
    </lineage>
</organism>
<feature type="coiled-coil region" evidence="1">
    <location>
        <begin position="1010"/>
        <end position="1037"/>
    </location>
</feature>
<evidence type="ECO:0000313" key="4">
    <source>
        <dbReference type="EMBL" id="CAL6103424.1"/>
    </source>
</evidence>
<evidence type="ECO:0000313" key="6">
    <source>
        <dbReference type="Proteomes" id="UP001642409"/>
    </source>
</evidence>
<dbReference type="EMBL" id="CAXDID020000588">
    <property type="protein sequence ID" value="CAL6104805.1"/>
    <property type="molecule type" value="Genomic_DNA"/>
</dbReference>
<protein>
    <submittedName>
        <fullName evidence="2">Uncharacterized protein</fullName>
    </submittedName>
</protein>
<evidence type="ECO:0000256" key="1">
    <source>
        <dbReference type="SAM" id="Coils"/>
    </source>
</evidence>